<dbReference type="GO" id="GO:0000155">
    <property type="term" value="F:phosphorelay sensor kinase activity"/>
    <property type="evidence" value="ECO:0007669"/>
    <property type="project" value="InterPro"/>
</dbReference>
<keyword evidence="4" id="KW-1185">Reference proteome</keyword>
<proteinExistence type="predicted"/>
<organism evidence="3 4">
    <name type="scientific">Massilia cellulosiltytica</name>
    <dbReference type="NCBI Taxonomy" id="2683234"/>
    <lineage>
        <taxon>Bacteria</taxon>
        <taxon>Pseudomonadati</taxon>
        <taxon>Pseudomonadota</taxon>
        <taxon>Betaproteobacteria</taxon>
        <taxon>Burkholderiales</taxon>
        <taxon>Oxalobacteraceae</taxon>
        <taxon>Telluria group</taxon>
        <taxon>Massilia</taxon>
    </lineage>
</organism>
<comment type="caution">
    <text evidence="3">The sequence shown here is derived from an EMBL/GenBank/DDBJ whole genome shotgun (WGS) entry which is preliminary data.</text>
</comment>
<evidence type="ECO:0000256" key="1">
    <source>
        <dbReference type="SAM" id="Phobius"/>
    </source>
</evidence>
<evidence type="ECO:0000259" key="2">
    <source>
        <dbReference type="SMART" id="SM00387"/>
    </source>
</evidence>
<dbReference type="InterPro" id="IPR010559">
    <property type="entry name" value="Sig_transdc_His_kin_internal"/>
</dbReference>
<dbReference type="InterPro" id="IPR050640">
    <property type="entry name" value="Bact_2-comp_sensor_kinase"/>
</dbReference>
<dbReference type="EMBL" id="WSES01000009">
    <property type="protein sequence ID" value="MVW63529.1"/>
    <property type="molecule type" value="Genomic_DNA"/>
</dbReference>
<evidence type="ECO:0000313" key="3">
    <source>
        <dbReference type="EMBL" id="MVW63529.1"/>
    </source>
</evidence>
<dbReference type="GO" id="GO:0016020">
    <property type="term" value="C:membrane"/>
    <property type="evidence" value="ECO:0007669"/>
    <property type="project" value="InterPro"/>
</dbReference>
<feature type="transmembrane region" description="Helical" evidence="1">
    <location>
        <begin position="36"/>
        <end position="56"/>
    </location>
</feature>
<feature type="domain" description="Histidine kinase/HSP90-like ATPase" evidence="2">
    <location>
        <begin position="342"/>
        <end position="437"/>
    </location>
</feature>
<keyword evidence="1" id="KW-1133">Transmembrane helix</keyword>
<dbReference type="InterPro" id="IPR003594">
    <property type="entry name" value="HATPase_dom"/>
</dbReference>
<dbReference type="AlphaFoldDB" id="A0A7X3K9Y2"/>
<dbReference type="Pfam" id="PF06580">
    <property type="entry name" value="His_kinase"/>
    <property type="match status" value="1"/>
</dbReference>
<dbReference type="PANTHER" id="PTHR34220">
    <property type="entry name" value="SENSOR HISTIDINE KINASE YPDA"/>
    <property type="match status" value="1"/>
</dbReference>
<dbReference type="PANTHER" id="PTHR34220:SF9">
    <property type="entry name" value="SIGNAL TRANSDUCTION HISTIDINE KINASE INTERNAL REGION DOMAIN-CONTAINING PROTEIN"/>
    <property type="match status" value="1"/>
</dbReference>
<dbReference type="SUPFAM" id="SSF55874">
    <property type="entry name" value="ATPase domain of HSP90 chaperone/DNA topoisomerase II/histidine kinase"/>
    <property type="match status" value="1"/>
</dbReference>
<accession>A0A7X3K9Y2</accession>
<evidence type="ECO:0000313" key="4">
    <source>
        <dbReference type="Proteomes" id="UP000443353"/>
    </source>
</evidence>
<dbReference type="InterPro" id="IPR036890">
    <property type="entry name" value="HATPase_C_sf"/>
</dbReference>
<keyword evidence="1" id="KW-0812">Transmembrane</keyword>
<keyword evidence="1" id="KW-0472">Membrane</keyword>
<dbReference type="Proteomes" id="UP000443353">
    <property type="component" value="Unassembled WGS sequence"/>
</dbReference>
<protein>
    <recommendedName>
        <fullName evidence="2">Histidine kinase/HSP90-like ATPase domain-containing protein</fullName>
    </recommendedName>
</protein>
<dbReference type="Pfam" id="PF02518">
    <property type="entry name" value="HATPase_c"/>
    <property type="match status" value="1"/>
</dbReference>
<name>A0A7X3K9Y2_9BURK</name>
<feature type="transmembrane region" description="Helical" evidence="1">
    <location>
        <begin position="76"/>
        <end position="95"/>
    </location>
</feature>
<dbReference type="Gene3D" id="3.30.565.10">
    <property type="entry name" value="Histidine kinase-like ATPase, C-terminal domain"/>
    <property type="match status" value="1"/>
</dbReference>
<dbReference type="SMART" id="SM00387">
    <property type="entry name" value="HATPase_c"/>
    <property type="match status" value="1"/>
</dbReference>
<reference evidence="3 4" key="1">
    <citation type="submission" date="2019-12" db="EMBL/GenBank/DDBJ databases">
        <authorList>
            <person name="Li C."/>
            <person name="Zhao J."/>
        </authorList>
    </citation>
    <scope>NUCLEOTIDE SEQUENCE [LARGE SCALE GENOMIC DNA]</scope>
    <source>
        <strain evidence="3 4">NEAU-DD11</strain>
    </source>
</reference>
<gene>
    <name evidence="3" type="ORF">GPY61_26745</name>
</gene>
<sequence length="440" mass="47571">MILVERYQGSIMTVPFRLPAVPQDHKLARRYIVQTILRHGATVMLAWVVILAFGLILAWRFESLRHLDVWNLPTTLLVSLVLPLLGCSATAIGLARQHLDGLRASGTPLTSDWMAARVRREASSAFDPMTTFDLCAEVLSSVGAGTALGYAGPPAFDHDPFHGTMALGSRRPLRLHSHVRIRISRDEGGTTCIRIEHLPGLQLFLAPGQALQAVETVAGLLRERLRQRGLAMETARRAQELERAALHARLSALQAQVEPHFLFNTLANLKYLIRTDPERAQGMLDSLVGYLQSALHDMRAVSSTLGRELALARNYLSLMSVRMGPRLRFRIDAPDDLLAVPMPPAMLISLVENAVKHGLERATRPGTVTIAAQTEGGALQLLVNDDGVGFTDQAGQGFGLSNIHERLALLYGGAASLTVSGAAEGGVEAVLTLPLAATGA</sequence>